<name>B2IIL0_BEII9</name>
<reference evidence="1 2" key="2">
    <citation type="journal article" date="2010" name="J. Bacteriol.">
        <title>Complete genome sequence of Beijerinckia indica subsp. indica.</title>
        <authorList>
            <person name="Tamas I."/>
            <person name="Dedysh S.N."/>
            <person name="Liesack W."/>
            <person name="Stott M.B."/>
            <person name="Alam M."/>
            <person name="Murrell J.C."/>
            <person name="Dunfield P.F."/>
        </authorList>
    </citation>
    <scope>NUCLEOTIDE SEQUENCE [LARGE SCALE GENOMIC DNA]</scope>
    <source>
        <strain evidence="2">ATCC 9039 / DSM 1715 / NCIMB 8712</strain>
    </source>
</reference>
<dbReference type="KEGG" id="bid:Bind_1060"/>
<dbReference type="HOGENOM" id="CLU_2520910_0_0_5"/>
<accession>B2IIL0</accession>
<evidence type="ECO:0000313" key="1">
    <source>
        <dbReference type="EMBL" id="ACB94703.1"/>
    </source>
</evidence>
<dbReference type="AlphaFoldDB" id="B2IIL0"/>
<protein>
    <submittedName>
        <fullName evidence="1">Uncharacterized protein</fullName>
    </submittedName>
</protein>
<gene>
    <name evidence="1" type="ordered locus">Bind_1060</name>
</gene>
<dbReference type="Proteomes" id="UP000001695">
    <property type="component" value="Chromosome"/>
</dbReference>
<proteinExistence type="predicted"/>
<evidence type="ECO:0000313" key="2">
    <source>
        <dbReference type="Proteomes" id="UP000001695"/>
    </source>
</evidence>
<dbReference type="EMBL" id="CP001016">
    <property type="protein sequence ID" value="ACB94703.1"/>
    <property type="molecule type" value="Genomic_DNA"/>
</dbReference>
<organism evidence="1 2">
    <name type="scientific">Beijerinckia indica subsp. indica (strain ATCC 9039 / DSM 1715 / NCIMB 8712)</name>
    <dbReference type="NCBI Taxonomy" id="395963"/>
    <lineage>
        <taxon>Bacteria</taxon>
        <taxon>Pseudomonadati</taxon>
        <taxon>Pseudomonadota</taxon>
        <taxon>Alphaproteobacteria</taxon>
        <taxon>Hyphomicrobiales</taxon>
        <taxon>Beijerinckiaceae</taxon>
        <taxon>Beijerinckia</taxon>
    </lineage>
</organism>
<reference evidence="2" key="1">
    <citation type="submission" date="2008-03" db="EMBL/GenBank/DDBJ databases">
        <title>Complete sequence of chromosome of Beijerinckia indica subsp. indica ATCC 9039.</title>
        <authorList>
            <consortium name="US DOE Joint Genome Institute"/>
            <person name="Copeland A."/>
            <person name="Lucas S."/>
            <person name="Lapidus A."/>
            <person name="Glavina del Rio T."/>
            <person name="Dalin E."/>
            <person name="Tice H."/>
            <person name="Bruce D."/>
            <person name="Goodwin L."/>
            <person name="Pitluck S."/>
            <person name="LaButti K."/>
            <person name="Schmutz J."/>
            <person name="Larimer F."/>
            <person name="Land M."/>
            <person name="Hauser L."/>
            <person name="Kyrpides N."/>
            <person name="Mikhailova N."/>
            <person name="Dunfield P.F."/>
            <person name="Dedysh S.N."/>
            <person name="Liesack W."/>
            <person name="Saw J.H."/>
            <person name="Alam M."/>
            <person name="Chen Y."/>
            <person name="Murrell J.C."/>
            <person name="Richardson P."/>
        </authorList>
    </citation>
    <scope>NUCLEOTIDE SEQUENCE [LARGE SCALE GENOMIC DNA]</scope>
    <source>
        <strain evidence="2">ATCC 9039 / DSM 1715 / NCIMB 8712</strain>
    </source>
</reference>
<sequence>MFFKAFRPLARFPIKTKTISTNYGKGMAEAGLGHSLEHDFFKNRLPAICRNFLKTLKTYPKSGNTFWFDTLKNEYPIYFCLPSR</sequence>
<keyword evidence="2" id="KW-1185">Reference proteome</keyword>